<evidence type="ECO:0000256" key="6">
    <source>
        <dbReference type="ARBA" id="ARBA00022759"/>
    </source>
</evidence>
<dbReference type="PROSITE" id="PS50175">
    <property type="entry name" value="ASP_PROT_RETROV"/>
    <property type="match status" value="1"/>
</dbReference>
<keyword evidence="7" id="KW-0378">Hydrolase</keyword>
<dbReference type="FunFam" id="3.30.70.270:FF:000023">
    <property type="entry name" value="Pol"/>
    <property type="match status" value="1"/>
</dbReference>
<dbReference type="GO" id="GO:0003677">
    <property type="term" value="F:DNA binding"/>
    <property type="evidence" value="ECO:0007669"/>
    <property type="project" value="UniProtKB-KW"/>
</dbReference>
<evidence type="ECO:0000256" key="13">
    <source>
        <dbReference type="PROSITE-ProRule" id="PRU00047"/>
    </source>
</evidence>
<dbReference type="OrthoDB" id="7693469at2759"/>
<dbReference type="GO" id="GO:0004190">
    <property type="term" value="F:aspartic-type endopeptidase activity"/>
    <property type="evidence" value="ECO:0007669"/>
    <property type="project" value="UniProtKB-KW"/>
</dbReference>
<dbReference type="GO" id="GO:0003723">
    <property type="term" value="F:RNA binding"/>
    <property type="evidence" value="ECO:0007669"/>
    <property type="project" value="UniProtKB-KW"/>
</dbReference>
<dbReference type="SMART" id="SM00343">
    <property type="entry name" value="ZnF_C2HC"/>
    <property type="match status" value="2"/>
</dbReference>
<dbReference type="GO" id="GO:0008270">
    <property type="term" value="F:zinc ion binding"/>
    <property type="evidence" value="ECO:0007669"/>
    <property type="project" value="UniProtKB-KW"/>
</dbReference>
<evidence type="ECO:0000313" key="19">
    <source>
        <dbReference type="Proteomes" id="UP000504618"/>
    </source>
</evidence>
<keyword evidence="5" id="KW-0064">Aspartyl protease</keyword>
<evidence type="ECO:0000256" key="3">
    <source>
        <dbReference type="ARBA" id="ARBA00022695"/>
    </source>
</evidence>
<dbReference type="PROSITE" id="PS00141">
    <property type="entry name" value="ASP_PROTEASE"/>
    <property type="match status" value="1"/>
</dbReference>
<evidence type="ECO:0000256" key="1">
    <source>
        <dbReference type="ARBA" id="ARBA00022670"/>
    </source>
</evidence>
<keyword evidence="13" id="KW-0479">Metal-binding</keyword>
<dbReference type="PANTHER" id="PTHR37984">
    <property type="entry name" value="PROTEIN CBG26694"/>
    <property type="match status" value="1"/>
</dbReference>
<feature type="domain" description="Peptidase A2" evidence="16">
    <location>
        <begin position="475"/>
        <end position="555"/>
    </location>
</feature>
<keyword evidence="13" id="KW-0863">Zinc-finger</keyword>
<dbReference type="AlphaFoldDB" id="A0A6J1R9Z8"/>
<dbReference type="Pfam" id="PF02037">
    <property type="entry name" value="SAP"/>
    <property type="match status" value="1"/>
</dbReference>
<dbReference type="Gene3D" id="3.10.10.10">
    <property type="entry name" value="HIV Type 1 Reverse Transcriptase, subunit A, domain 1"/>
    <property type="match status" value="2"/>
</dbReference>
<evidence type="ECO:0000256" key="5">
    <source>
        <dbReference type="ARBA" id="ARBA00022750"/>
    </source>
</evidence>
<evidence type="ECO:0000259" key="15">
    <source>
        <dbReference type="PROSITE" id="PS50158"/>
    </source>
</evidence>
<keyword evidence="11" id="KW-0238">DNA-binding</keyword>
<reference evidence="20" key="1">
    <citation type="submission" date="2025-08" db="UniProtKB">
        <authorList>
            <consortium name="RefSeq"/>
        </authorList>
    </citation>
    <scope>IDENTIFICATION</scope>
    <source>
        <tissue evidence="20">Whole body</tissue>
    </source>
</reference>
<keyword evidence="9" id="KW-0694">RNA-binding</keyword>
<dbReference type="InterPro" id="IPR001969">
    <property type="entry name" value="Aspartic_peptidase_AS"/>
</dbReference>
<dbReference type="SMART" id="SM00513">
    <property type="entry name" value="SAP"/>
    <property type="match status" value="1"/>
</dbReference>
<sequence>MFTTPRTPPPKEKAPTVSGNEGGDRTADTEGASNVVRKMDGVGNTDRRAGKQVADQVDSQTPQIPIEKMTMLQLQDELRKKGLSIAGKKKVLADRLRKVINDEDDGSEIDATDDSSNDEEVRQLTVGHGAQDRRQRHSQPLGRTTRQQTRRHSSPKQTDRRVRTQELESDSEDDPEETQDETRVQANRRHGVPNEREMTQVNHMKAAFTIKDVEGSIPTFTGDDKMTIQNWIEEFEDTSVLLQWSDLQKVIYGKKMLCGSAKQFIALQRGLVSWAALKDCLTKEFEVEVNSATIHSQLQKRKRQVNETPRQYVYAMRTIANQGRVEDEALIQYIIDGIPDLEANKQILYNSRTIDEIKKNLELYDRMREKSSRKKPAGKADAKGESSKDGKDAKEKKDAKQTTKKAHCFACGSPDHAVKDYPHKDKGPKCFRCDQFGHVSSNCEQPDKTSKKDEKINRVTVDEETIAIQVNGIDTLAILDTGSSKTILREDKYVKIGSPALKPTVRLFRGFGNARSKAKGVFDAELIIQDEVYCNEVYVVPVETMDTRMLMGKDLLKQMDIRILGGQTTFRKITAIDDGTPAHEVKGEESVPGNRPKDEDGDEVSAEWERCGLSTINYVEPDEVSVRGPYAEEIRKLIDDYKLIKQVQPKVEMKIVLKDQEPVRAKPRRLSVQERQILQKQVDEWLRDGIIKPSRSPYSSAVTLVKKKDGTYRVSRVFSVIDLKNGFFHVPVAEDSQQYTSFVTPDGQYDFLFSPFGLCNSPTEFLIFMEEVFYELIRRRILRRYLDDVVIPGRNEEEAMYGLRETLRVAAENGLVINWKKCKFLEREVEFLGHIVRGGCVRPSNKKIKAVQKFPRPKCRKDLQSFLGLTGYFRKFVLDYAIIARPLSDLLKDNKGFGFGVAQEEAFDRLKAILSKEPVLRIYKPDAITKLHTDASKLGYGAILLQKDSVDDSFHPVYYMSRKTSDAEQKLHSYELEVLAIVNALKKFRVYLQGIKFRIVTDCDAFRKTLDKRDLPAKVARWALFMEEFQYEVEHRAGSHDM</sequence>
<dbReference type="InterPro" id="IPR043128">
    <property type="entry name" value="Rev_trsase/Diguanyl_cyclase"/>
</dbReference>
<evidence type="ECO:0000256" key="4">
    <source>
        <dbReference type="ARBA" id="ARBA00022722"/>
    </source>
</evidence>
<keyword evidence="6" id="KW-0255">Endonuclease</keyword>
<dbReference type="InterPro" id="IPR041577">
    <property type="entry name" value="RT_RNaseH_2"/>
</dbReference>
<feature type="compositionally biased region" description="Basic and acidic residues" evidence="14">
    <location>
        <begin position="378"/>
        <end position="399"/>
    </location>
</feature>
<dbReference type="PROSITE" id="PS50800">
    <property type="entry name" value="SAP"/>
    <property type="match status" value="1"/>
</dbReference>
<dbReference type="InterPro" id="IPR021109">
    <property type="entry name" value="Peptidase_aspartic_dom_sf"/>
</dbReference>
<dbReference type="GO" id="GO:0016779">
    <property type="term" value="F:nucleotidyltransferase activity"/>
    <property type="evidence" value="ECO:0007669"/>
    <property type="project" value="UniProtKB-KW"/>
</dbReference>
<dbReference type="GO" id="GO:0071897">
    <property type="term" value="P:DNA biosynthetic process"/>
    <property type="evidence" value="ECO:0007669"/>
    <property type="project" value="UniProtKB-ARBA"/>
</dbReference>
<feature type="region of interest" description="Disordered" evidence="14">
    <location>
        <begin position="1"/>
        <end position="64"/>
    </location>
</feature>
<feature type="compositionally biased region" description="Basic and acidic residues" evidence="14">
    <location>
        <begin position="157"/>
        <end position="166"/>
    </location>
</feature>
<keyword evidence="2" id="KW-0808">Transferase</keyword>
<name>A0A6J1R9Z8_9HYME</name>
<gene>
    <name evidence="20" type="primary">LOC112467230</name>
</gene>
<dbReference type="CDD" id="cd09274">
    <property type="entry name" value="RNase_HI_RT_Ty3"/>
    <property type="match status" value="1"/>
</dbReference>
<feature type="domain" description="SAP" evidence="17">
    <location>
        <begin position="66"/>
        <end position="100"/>
    </location>
</feature>
<dbReference type="GO" id="GO:0006508">
    <property type="term" value="P:proteolysis"/>
    <property type="evidence" value="ECO:0007669"/>
    <property type="project" value="UniProtKB-KW"/>
</dbReference>
<dbReference type="CDD" id="cd01647">
    <property type="entry name" value="RT_LTR"/>
    <property type="match status" value="1"/>
</dbReference>
<evidence type="ECO:0000256" key="12">
    <source>
        <dbReference type="ARBA" id="ARBA00023268"/>
    </source>
</evidence>
<dbReference type="Proteomes" id="UP000504618">
    <property type="component" value="Unplaced"/>
</dbReference>
<evidence type="ECO:0000256" key="7">
    <source>
        <dbReference type="ARBA" id="ARBA00022801"/>
    </source>
</evidence>
<feature type="region of interest" description="Disordered" evidence="14">
    <location>
        <begin position="579"/>
        <end position="603"/>
    </location>
</feature>
<dbReference type="PROSITE" id="PS50158">
    <property type="entry name" value="ZF_CCHC"/>
    <property type="match status" value="1"/>
</dbReference>
<evidence type="ECO:0000256" key="9">
    <source>
        <dbReference type="ARBA" id="ARBA00022884"/>
    </source>
</evidence>
<proteinExistence type="predicted"/>
<keyword evidence="13" id="KW-0862">Zinc</keyword>
<keyword evidence="3" id="KW-0548">Nucleotidyltransferase</keyword>
<keyword evidence="19" id="KW-1185">Reference proteome</keyword>
<dbReference type="GO" id="GO:0004519">
    <property type="term" value="F:endonuclease activity"/>
    <property type="evidence" value="ECO:0007669"/>
    <property type="project" value="UniProtKB-KW"/>
</dbReference>
<dbReference type="Pfam" id="PF00078">
    <property type="entry name" value="RVT_1"/>
    <property type="match status" value="1"/>
</dbReference>
<organism evidence="19 20">
    <name type="scientific">Temnothorax curvispinosus</name>
    <dbReference type="NCBI Taxonomy" id="300111"/>
    <lineage>
        <taxon>Eukaryota</taxon>
        <taxon>Metazoa</taxon>
        <taxon>Ecdysozoa</taxon>
        <taxon>Arthropoda</taxon>
        <taxon>Hexapoda</taxon>
        <taxon>Insecta</taxon>
        <taxon>Pterygota</taxon>
        <taxon>Neoptera</taxon>
        <taxon>Endopterygota</taxon>
        <taxon>Hymenoptera</taxon>
        <taxon>Apocrita</taxon>
        <taxon>Aculeata</taxon>
        <taxon>Formicoidea</taxon>
        <taxon>Formicidae</taxon>
        <taxon>Myrmicinae</taxon>
        <taxon>Temnothorax</taxon>
    </lineage>
</organism>
<accession>A0A6J1R9Z8</accession>
<evidence type="ECO:0000256" key="10">
    <source>
        <dbReference type="ARBA" id="ARBA00022908"/>
    </source>
</evidence>
<protein>
    <submittedName>
        <fullName evidence="20">Uncharacterized protein LOC112467230</fullName>
    </submittedName>
</protein>
<feature type="compositionally biased region" description="Basic and acidic residues" evidence="14">
    <location>
        <begin position="37"/>
        <end position="49"/>
    </location>
</feature>
<dbReference type="InterPro" id="IPR001995">
    <property type="entry name" value="Peptidase_A2_cat"/>
</dbReference>
<evidence type="ECO:0000256" key="11">
    <source>
        <dbReference type="ARBA" id="ARBA00023125"/>
    </source>
</evidence>
<dbReference type="Gene3D" id="2.40.70.10">
    <property type="entry name" value="Acid Proteases"/>
    <property type="match status" value="1"/>
</dbReference>
<dbReference type="GO" id="GO:0015074">
    <property type="term" value="P:DNA integration"/>
    <property type="evidence" value="ECO:0007669"/>
    <property type="project" value="UniProtKB-KW"/>
</dbReference>
<dbReference type="InterPro" id="IPR000477">
    <property type="entry name" value="RT_dom"/>
</dbReference>
<dbReference type="SUPFAM" id="SSF57756">
    <property type="entry name" value="Retrovirus zinc finger-like domains"/>
    <property type="match status" value="1"/>
</dbReference>
<feature type="compositionally biased region" description="Acidic residues" evidence="14">
    <location>
        <begin position="167"/>
        <end position="179"/>
    </location>
</feature>
<dbReference type="SUPFAM" id="SSF56672">
    <property type="entry name" value="DNA/RNA polymerases"/>
    <property type="match status" value="1"/>
</dbReference>
<evidence type="ECO:0000259" key="17">
    <source>
        <dbReference type="PROSITE" id="PS50800"/>
    </source>
</evidence>
<keyword evidence="4" id="KW-0540">Nuclease</keyword>
<evidence type="ECO:0000259" key="18">
    <source>
        <dbReference type="PROSITE" id="PS50878"/>
    </source>
</evidence>
<evidence type="ECO:0000256" key="8">
    <source>
        <dbReference type="ARBA" id="ARBA00022842"/>
    </source>
</evidence>
<evidence type="ECO:0000313" key="20">
    <source>
        <dbReference type="RefSeq" id="XP_024891522.1"/>
    </source>
</evidence>
<feature type="domain" description="CCHC-type" evidence="15">
    <location>
        <begin position="429"/>
        <end position="445"/>
    </location>
</feature>
<keyword evidence="1" id="KW-0645">Protease</keyword>
<feature type="domain" description="Reverse transcriptase" evidence="18">
    <location>
        <begin position="607"/>
        <end position="836"/>
    </location>
</feature>
<evidence type="ECO:0000256" key="2">
    <source>
        <dbReference type="ARBA" id="ARBA00022679"/>
    </source>
</evidence>
<dbReference type="InterPro" id="IPR036361">
    <property type="entry name" value="SAP_dom_sf"/>
</dbReference>
<dbReference type="Gene3D" id="1.10.720.30">
    <property type="entry name" value="SAP domain"/>
    <property type="match status" value="1"/>
</dbReference>
<dbReference type="InterPro" id="IPR036875">
    <property type="entry name" value="Znf_CCHC_sf"/>
</dbReference>
<dbReference type="Pfam" id="PF17919">
    <property type="entry name" value="RT_RNaseH_2"/>
    <property type="match status" value="1"/>
</dbReference>
<feature type="region of interest" description="Disordered" evidence="14">
    <location>
        <begin position="368"/>
        <end position="399"/>
    </location>
</feature>
<keyword evidence="12" id="KW-0511">Multifunctional enzyme</keyword>
<dbReference type="SUPFAM" id="SSF68906">
    <property type="entry name" value="SAP domain"/>
    <property type="match status" value="1"/>
</dbReference>
<feature type="region of interest" description="Disordered" evidence="14">
    <location>
        <begin position="126"/>
        <end position="198"/>
    </location>
</feature>
<evidence type="ECO:0000259" key="16">
    <source>
        <dbReference type="PROSITE" id="PS50175"/>
    </source>
</evidence>
<dbReference type="GeneID" id="112467230"/>
<dbReference type="InterPro" id="IPR050951">
    <property type="entry name" value="Retrovirus_Pol_polyprotein"/>
</dbReference>
<dbReference type="PROSITE" id="PS50878">
    <property type="entry name" value="RT_POL"/>
    <property type="match status" value="1"/>
</dbReference>
<dbReference type="InterPro" id="IPR003034">
    <property type="entry name" value="SAP_dom"/>
</dbReference>
<dbReference type="InterPro" id="IPR001878">
    <property type="entry name" value="Znf_CCHC"/>
</dbReference>
<dbReference type="Pfam" id="PF00077">
    <property type="entry name" value="RVP"/>
    <property type="match status" value="1"/>
</dbReference>
<evidence type="ECO:0000256" key="14">
    <source>
        <dbReference type="SAM" id="MobiDB-lite"/>
    </source>
</evidence>
<keyword evidence="10" id="KW-0229">DNA integration</keyword>
<dbReference type="Gene3D" id="3.30.70.270">
    <property type="match status" value="2"/>
</dbReference>
<dbReference type="InterPro" id="IPR018061">
    <property type="entry name" value="Retropepsins"/>
</dbReference>
<keyword evidence="8" id="KW-0460">Magnesium</keyword>
<dbReference type="Gene3D" id="4.10.60.10">
    <property type="entry name" value="Zinc finger, CCHC-type"/>
    <property type="match status" value="1"/>
</dbReference>
<dbReference type="RefSeq" id="XP_024891522.1">
    <property type="nucleotide sequence ID" value="XM_025035754.1"/>
</dbReference>
<feature type="compositionally biased region" description="Basic and acidic residues" evidence="14">
    <location>
        <begin position="580"/>
        <end position="589"/>
    </location>
</feature>
<dbReference type="SUPFAM" id="SSF50630">
    <property type="entry name" value="Acid proteases"/>
    <property type="match status" value="1"/>
</dbReference>
<dbReference type="InterPro" id="IPR043502">
    <property type="entry name" value="DNA/RNA_pol_sf"/>
</dbReference>
<dbReference type="PANTHER" id="PTHR37984:SF5">
    <property type="entry name" value="PROTEIN NYNRIN-LIKE"/>
    <property type="match status" value="1"/>
</dbReference>